<evidence type="ECO:0000313" key="1">
    <source>
        <dbReference type="EMBL" id="KAL0120933.1"/>
    </source>
</evidence>
<keyword evidence="2" id="KW-1185">Reference proteome</keyword>
<accession>A0AAW2G058</accession>
<name>A0AAW2G058_9HYME</name>
<organism evidence="1 2">
    <name type="scientific">Cardiocondyla obscurior</name>
    <dbReference type="NCBI Taxonomy" id="286306"/>
    <lineage>
        <taxon>Eukaryota</taxon>
        <taxon>Metazoa</taxon>
        <taxon>Ecdysozoa</taxon>
        <taxon>Arthropoda</taxon>
        <taxon>Hexapoda</taxon>
        <taxon>Insecta</taxon>
        <taxon>Pterygota</taxon>
        <taxon>Neoptera</taxon>
        <taxon>Endopterygota</taxon>
        <taxon>Hymenoptera</taxon>
        <taxon>Apocrita</taxon>
        <taxon>Aculeata</taxon>
        <taxon>Formicoidea</taxon>
        <taxon>Formicidae</taxon>
        <taxon>Myrmicinae</taxon>
        <taxon>Cardiocondyla</taxon>
    </lineage>
</organism>
<proteinExistence type="predicted"/>
<reference evidence="1 2" key="1">
    <citation type="submission" date="2023-03" db="EMBL/GenBank/DDBJ databases">
        <title>High recombination rates correlate with genetic variation in Cardiocondyla obscurior ants.</title>
        <authorList>
            <person name="Errbii M."/>
        </authorList>
    </citation>
    <scope>NUCLEOTIDE SEQUENCE [LARGE SCALE GENOMIC DNA]</scope>
    <source>
        <strain evidence="1">Alpha-2009</strain>
        <tissue evidence="1">Whole body</tissue>
    </source>
</reference>
<comment type="caution">
    <text evidence="1">The sequence shown here is derived from an EMBL/GenBank/DDBJ whole genome shotgun (WGS) entry which is preliminary data.</text>
</comment>
<dbReference type="AlphaFoldDB" id="A0AAW2G058"/>
<gene>
    <name evidence="1" type="ORF">PUN28_008562</name>
</gene>
<protein>
    <submittedName>
        <fullName evidence="1">Uncharacterized protein</fullName>
    </submittedName>
</protein>
<sequence>MPPDAPRDKIYTCPDKKVQPRAFIKVLPDTKGLSLRTYVILERGPRESKESPFSFPPSPLYLTKWLLSARPERQKNNALRREIVGFSRTRT</sequence>
<dbReference type="Proteomes" id="UP001430953">
    <property type="component" value="Unassembled WGS sequence"/>
</dbReference>
<dbReference type="EMBL" id="JADYXP020000007">
    <property type="protein sequence ID" value="KAL0120933.1"/>
    <property type="molecule type" value="Genomic_DNA"/>
</dbReference>
<evidence type="ECO:0000313" key="2">
    <source>
        <dbReference type="Proteomes" id="UP001430953"/>
    </source>
</evidence>